<dbReference type="AlphaFoldDB" id="X0YJH4"/>
<proteinExistence type="predicted"/>
<reference evidence="1" key="1">
    <citation type="journal article" date="2014" name="Front. Microbiol.">
        <title>High frequency of phylogenetically diverse reductive dehalogenase-homologous genes in deep subseafloor sedimentary metagenomes.</title>
        <authorList>
            <person name="Kawai M."/>
            <person name="Futagami T."/>
            <person name="Toyoda A."/>
            <person name="Takaki Y."/>
            <person name="Nishi S."/>
            <person name="Hori S."/>
            <person name="Arai W."/>
            <person name="Tsubouchi T."/>
            <person name="Morono Y."/>
            <person name="Uchiyama I."/>
            <person name="Ito T."/>
            <person name="Fujiyama A."/>
            <person name="Inagaki F."/>
            <person name="Takami H."/>
        </authorList>
    </citation>
    <scope>NUCLEOTIDE SEQUENCE</scope>
    <source>
        <strain evidence="1">Expedition CK06-06</strain>
    </source>
</reference>
<gene>
    <name evidence="1" type="ORF">S01H1_75134</name>
</gene>
<accession>X0YJH4</accession>
<evidence type="ECO:0000313" key="1">
    <source>
        <dbReference type="EMBL" id="GAG47267.1"/>
    </source>
</evidence>
<comment type="caution">
    <text evidence="1">The sequence shown here is derived from an EMBL/GenBank/DDBJ whole genome shotgun (WGS) entry which is preliminary data.</text>
</comment>
<sequence length="73" mass="9046">MEQYLGIFNVDGKRKDWYFNAKNDEKSKDEAELWREEIAKYERKKQEKVILFGVFRIIWKDRTKNDFVLKEIK</sequence>
<name>X0YJH4_9ZZZZ</name>
<organism evidence="1">
    <name type="scientific">marine sediment metagenome</name>
    <dbReference type="NCBI Taxonomy" id="412755"/>
    <lineage>
        <taxon>unclassified sequences</taxon>
        <taxon>metagenomes</taxon>
        <taxon>ecological metagenomes</taxon>
    </lineage>
</organism>
<dbReference type="EMBL" id="BARS01050311">
    <property type="protein sequence ID" value="GAG47267.1"/>
    <property type="molecule type" value="Genomic_DNA"/>
</dbReference>
<protein>
    <submittedName>
        <fullName evidence="1">Uncharacterized protein</fullName>
    </submittedName>
</protein>